<evidence type="ECO:0000256" key="10">
    <source>
        <dbReference type="SAM" id="Phobius"/>
    </source>
</evidence>
<keyword evidence="10" id="KW-0812">Transmembrane</keyword>
<keyword evidence="6" id="KW-0418">Kinase</keyword>
<proteinExistence type="predicted"/>
<keyword evidence="3" id="KW-0597">Phosphoprotein</keyword>
<sequence>MNLENIIEICKETIIKFIGSIRGKLIGYFLLMTMIPLLTVSIISYYNGKKAVEQRVIEQLTSIADLKKIELQNWLQERLLDTKIISRNKFLEAAFTSLFYIRRLTDSVDSMLKSNVGREYHIRLLMYINKLKSTYKVFNEIYIIDIESGEILVSTNEDNVGKKEPDLLFFKDVLKMMRLPIKDIHYSNRMNQICMSFFGPIHKTDPVSLVGSNIMIGALILRANIDESIEPIIQNWPGMGKTGETLLVRREGENVVFLNNLRHRKDSALKFKIPVTAKNARSSIMSSEGKEGIIKTTDYRNVPVLSAYRYIPMLKWGLVAKQDSNEAFAPINKLKSQVIVLVIISTAGVIVAVFLIASSITSPIKRLVQGAKSIAGGDLTQRITINTKDEIGILANEFNKMTARLEESYSSLEQKINERTAELKESEEKYRESVNSANDAIFTLDINTAQIIDSNKKAETLSGYSKAELCNLKIWDIYSVQDKPRLEKLWKQVKEVGSGTLHDVNYKKKDGSITPTSLSVSVIEYGNRKFIQNICRDITERKKLEEQLVRSERLAAIGELAAEVAHEINNPLGGLQNFVKMVAREPANVQQTKEFIELIQEGLNRIEVIVKRLTTFSKPYVLRMSDHDLNDIVKESLIFMEHRIEDENISLQKRFAPNLPKVYVDVDNVSQVIINLLANAFDSMPNGGKLLIESKLCKDHDSCVQFLISDTGYGIKKDEVDKIFDPFFSTKGNSKGIGLGLAISKRIMEDHGGNIRVASSSGKGTTFAVCFPTGNDTN</sequence>
<dbReference type="Pfam" id="PF13426">
    <property type="entry name" value="PAS_9"/>
    <property type="match status" value="1"/>
</dbReference>
<evidence type="ECO:0000256" key="1">
    <source>
        <dbReference type="ARBA" id="ARBA00000085"/>
    </source>
</evidence>
<keyword evidence="4" id="KW-0808">Transferase</keyword>
<dbReference type="NCBIfam" id="TIGR00229">
    <property type="entry name" value="sensory_box"/>
    <property type="match status" value="1"/>
</dbReference>
<organism evidence="15">
    <name type="scientific">marine sediment metagenome</name>
    <dbReference type="NCBI Taxonomy" id="412755"/>
    <lineage>
        <taxon>unclassified sequences</taxon>
        <taxon>metagenomes</taxon>
        <taxon>ecological metagenomes</taxon>
    </lineage>
</organism>
<dbReference type="CDD" id="cd00130">
    <property type="entry name" value="PAS"/>
    <property type="match status" value="1"/>
</dbReference>
<dbReference type="CDD" id="cd00082">
    <property type="entry name" value="HisKA"/>
    <property type="match status" value="1"/>
</dbReference>
<evidence type="ECO:0000256" key="5">
    <source>
        <dbReference type="ARBA" id="ARBA00022741"/>
    </source>
</evidence>
<dbReference type="InterPro" id="IPR000014">
    <property type="entry name" value="PAS"/>
</dbReference>
<dbReference type="PROSITE" id="PS50109">
    <property type="entry name" value="HIS_KIN"/>
    <property type="match status" value="1"/>
</dbReference>
<dbReference type="Pfam" id="PF00512">
    <property type="entry name" value="HisKA"/>
    <property type="match status" value="1"/>
</dbReference>
<dbReference type="PANTHER" id="PTHR43065">
    <property type="entry name" value="SENSOR HISTIDINE KINASE"/>
    <property type="match status" value="1"/>
</dbReference>
<dbReference type="InterPro" id="IPR003660">
    <property type="entry name" value="HAMP_dom"/>
</dbReference>
<feature type="domain" description="HAMP" evidence="14">
    <location>
        <begin position="358"/>
        <end position="410"/>
    </location>
</feature>
<dbReference type="InterPro" id="IPR004358">
    <property type="entry name" value="Sig_transdc_His_kin-like_C"/>
</dbReference>
<keyword evidence="10" id="KW-0472">Membrane</keyword>
<gene>
    <name evidence="15" type="ORF">LCGC14_1753790</name>
</gene>
<comment type="catalytic activity">
    <reaction evidence="1">
        <text>ATP + protein L-histidine = ADP + protein N-phospho-L-histidine.</text>
        <dbReference type="EC" id="2.7.13.3"/>
    </reaction>
</comment>
<dbReference type="InterPro" id="IPR036890">
    <property type="entry name" value="HATPase_C_sf"/>
</dbReference>
<dbReference type="InterPro" id="IPR000700">
    <property type="entry name" value="PAS-assoc_C"/>
</dbReference>
<dbReference type="SUPFAM" id="SSF47384">
    <property type="entry name" value="Homodimeric domain of signal transducing histidine kinase"/>
    <property type="match status" value="1"/>
</dbReference>
<dbReference type="SMART" id="SM00091">
    <property type="entry name" value="PAS"/>
    <property type="match status" value="1"/>
</dbReference>
<dbReference type="Gene3D" id="3.30.450.20">
    <property type="entry name" value="PAS domain"/>
    <property type="match status" value="3"/>
</dbReference>
<feature type="domain" description="Histidine kinase" evidence="11">
    <location>
        <begin position="563"/>
        <end position="775"/>
    </location>
</feature>
<dbReference type="InterPro" id="IPR035965">
    <property type="entry name" value="PAS-like_dom_sf"/>
</dbReference>
<dbReference type="AlphaFoldDB" id="A0A0F9JI87"/>
<name>A0A0F9JI87_9ZZZZ</name>
<dbReference type="GO" id="GO:0000155">
    <property type="term" value="F:phosphorelay sensor kinase activity"/>
    <property type="evidence" value="ECO:0007669"/>
    <property type="project" value="InterPro"/>
</dbReference>
<dbReference type="SMART" id="SM00304">
    <property type="entry name" value="HAMP"/>
    <property type="match status" value="1"/>
</dbReference>
<evidence type="ECO:0000256" key="9">
    <source>
        <dbReference type="SAM" id="Coils"/>
    </source>
</evidence>
<feature type="transmembrane region" description="Helical" evidence="10">
    <location>
        <begin position="338"/>
        <end position="357"/>
    </location>
</feature>
<evidence type="ECO:0000256" key="7">
    <source>
        <dbReference type="ARBA" id="ARBA00022840"/>
    </source>
</evidence>
<evidence type="ECO:0000259" key="14">
    <source>
        <dbReference type="PROSITE" id="PS50885"/>
    </source>
</evidence>
<dbReference type="InterPro" id="IPR003661">
    <property type="entry name" value="HisK_dim/P_dom"/>
</dbReference>
<dbReference type="SMART" id="SM00387">
    <property type="entry name" value="HATPase_c"/>
    <property type="match status" value="1"/>
</dbReference>
<dbReference type="GO" id="GO:0016020">
    <property type="term" value="C:membrane"/>
    <property type="evidence" value="ECO:0007669"/>
    <property type="project" value="InterPro"/>
</dbReference>
<keyword evidence="8" id="KW-0902">Two-component regulatory system</keyword>
<dbReference type="Gene3D" id="1.10.8.500">
    <property type="entry name" value="HAMP domain in histidine kinase"/>
    <property type="match status" value="1"/>
</dbReference>
<dbReference type="CDD" id="cd00075">
    <property type="entry name" value="HATPase"/>
    <property type="match status" value="1"/>
</dbReference>
<evidence type="ECO:0000259" key="11">
    <source>
        <dbReference type="PROSITE" id="PS50109"/>
    </source>
</evidence>
<feature type="domain" description="PAS" evidence="12">
    <location>
        <begin position="426"/>
        <end position="497"/>
    </location>
</feature>
<dbReference type="PRINTS" id="PR00344">
    <property type="entry name" value="BCTRLSENSOR"/>
</dbReference>
<dbReference type="Pfam" id="PF00672">
    <property type="entry name" value="HAMP"/>
    <property type="match status" value="1"/>
</dbReference>
<dbReference type="SUPFAM" id="SSF55874">
    <property type="entry name" value="ATPase domain of HSP90 chaperone/DNA topoisomerase II/histidine kinase"/>
    <property type="match status" value="1"/>
</dbReference>
<dbReference type="CDD" id="cd06225">
    <property type="entry name" value="HAMP"/>
    <property type="match status" value="1"/>
</dbReference>
<evidence type="ECO:0000256" key="2">
    <source>
        <dbReference type="ARBA" id="ARBA00012438"/>
    </source>
</evidence>
<accession>A0A0F9JI87</accession>
<dbReference type="PANTHER" id="PTHR43065:SF10">
    <property type="entry name" value="PEROXIDE STRESS-ACTIVATED HISTIDINE KINASE MAK3"/>
    <property type="match status" value="1"/>
</dbReference>
<dbReference type="PROSITE" id="PS50112">
    <property type="entry name" value="PAS"/>
    <property type="match status" value="1"/>
</dbReference>
<feature type="coiled-coil region" evidence="9">
    <location>
        <begin position="395"/>
        <end position="429"/>
    </location>
</feature>
<dbReference type="EC" id="2.7.13.3" evidence="2"/>
<dbReference type="InterPro" id="IPR003594">
    <property type="entry name" value="HATPase_dom"/>
</dbReference>
<feature type="transmembrane region" description="Helical" evidence="10">
    <location>
        <begin position="25"/>
        <end position="46"/>
    </location>
</feature>
<dbReference type="Pfam" id="PF02518">
    <property type="entry name" value="HATPase_c"/>
    <property type="match status" value="1"/>
</dbReference>
<evidence type="ECO:0000313" key="15">
    <source>
        <dbReference type="EMBL" id="KKM05471.1"/>
    </source>
</evidence>
<keyword evidence="7" id="KW-0067">ATP-binding</keyword>
<feature type="domain" description="PAC" evidence="13">
    <location>
        <begin position="500"/>
        <end position="550"/>
    </location>
</feature>
<evidence type="ECO:0000256" key="4">
    <source>
        <dbReference type="ARBA" id="ARBA00022679"/>
    </source>
</evidence>
<evidence type="ECO:0000256" key="3">
    <source>
        <dbReference type="ARBA" id="ARBA00022553"/>
    </source>
</evidence>
<protein>
    <recommendedName>
        <fullName evidence="2">histidine kinase</fullName>
        <ecNumber evidence="2">2.7.13.3</ecNumber>
    </recommendedName>
</protein>
<dbReference type="SUPFAM" id="SSF158472">
    <property type="entry name" value="HAMP domain-like"/>
    <property type="match status" value="1"/>
</dbReference>
<dbReference type="Gene3D" id="1.10.287.130">
    <property type="match status" value="1"/>
</dbReference>
<keyword evidence="10" id="KW-1133">Transmembrane helix</keyword>
<comment type="caution">
    <text evidence="15">The sequence shown here is derived from an EMBL/GenBank/DDBJ whole genome shotgun (WGS) entry which is preliminary data.</text>
</comment>
<reference evidence="15" key="1">
    <citation type="journal article" date="2015" name="Nature">
        <title>Complex archaea that bridge the gap between prokaryotes and eukaryotes.</title>
        <authorList>
            <person name="Spang A."/>
            <person name="Saw J.H."/>
            <person name="Jorgensen S.L."/>
            <person name="Zaremba-Niedzwiedzka K."/>
            <person name="Martijn J."/>
            <person name="Lind A.E."/>
            <person name="van Eijk R."/>
            <person name="Schleper C."/>
            <person name="Guy L."/>
            <person name="Ettema T.J."/>
        </authorList>
    </citation>
    <scope>NUCLEOTIDE SEQUENCE</scope>
</reference>
<evidence type="ECO:0000259" key="13">
    <source>
        <dbReference type="PROSITE" id="PS50113"/>
    </source>
</evidence>
<evidence type="ECO:0000256" key="8">
    <source>
        <dbReference type="ARBA" id="ARBA00023012"/>
    </source>
</evidence>
<dbReference type="EMBL" id="LAZR01016213">
    <property type="protein sequence ID" value="KKM05471.1"/>
    <property type="molecule type" value="Genomic_DNA"/>
</dbReference>
<dbReference type="InterPro" id="IPR036097">
    <property type="entry name" value="HisK_dim/P_sf"/>
</dbReference>
<dbReference type="GO" id="GO:0005524">
    <property type="term" value="F:ATP binding"/>
    <property type="evidence" value="ECO:0007669"/>
    <property type="project" value="UniProtKB-KW"/>
</dbReference>
<dbReference type="PROSITE" id="PS50885">
    <property type="entry name" value="HAMP"/>
    <property type="match status" value="1"/>
</dbReference>
<evidence type="ECO:0000259" key="12">
    <source>
        <dbReference type="PROSITE" id="PS50112"/>
    </source>
</evidence>
<dbReference type="Gene3D" id="3.30.565.10">
    <property type="entry name" value="Histidine kinase-like ATPase, C-terminal domain"/>
    <property type="match status" value="1"/>
</dbReference>
<keyword evidence="9" id="KW-0175">Coiled coil</keyword>
<dbReference type="SUPFAM" id="SSF55785">
    <property type="entry name" value="PYP-like sensor domain (PAS domain)"/>
    <property type="match status" value="1"/>
</dbReference>
<dbReference type="PROSITE" id="PS50113">
    <property type="entry name" value="PAC"/>
    <property type="match status" value="1"/>
</dbReference>
<keyword evidence="5" id="KW-0547">Nucleotide-binding</keyword>
<dbReference type="InterPro" id="IPR005467">
    <property type="entry name" value="His_kinase_dom"/>
</dbReference>
<dbReference type="SMART" id="SM00388">
    <property type="entry name" value="HisKA"/>
    <property type="match status" value="1"/>
</dbReference>
<dbReference type="CDD" id="cd18774">
    <property type="entry name" value="PDC2_HK_sensor"/>
    <property type="match status" value="1"/>
</dbReference>
<evidence type="ECO:0000256" key="6">
    <source>
        <dbReference type="ARBA" id="ARBA00022777"/>
    </source>
</evidence>